<sequence>MGKHFGSLFDSLDGTDVSFIIGTETVHAQRAVLAARSPVFKAQLFGHMAESTMSSIPLCDITPSTFRAILWFVYTNAFPGADMLGDSPSEMVQHLLGVADCCLELKNKCIAFFALEDNFNKAMLTKGFVKLGHEFSLIIEDLRQRIGV</sequence>
<dbReference type="InterPro" id="IPR056423">
    <property type="entry name" value="BACK_BPM_SPOP"/>
</dbReference>
<comment type="caution">
    <text evidence="4">The sequence shown here is derived from an EMBL/GenBank/DDBJ whole genome shotgun (WGS) entry which is preliminary data.</text>
</comment>
<dbReference type="Proteomes" id="UP000807115">
    <property type="component" value="Chromosome 8"/>
</dbReference>
<reference evidence="4" key="1">
    <citation type="journal article" date="2019" name="BMC Genomics">
        <title>A new reference genome for Sorghum bicolor reveals high levels of sequence similarity between sweet and grain genotypes: implications for the genetics of sugar metabolism.</title>
        <authorList>
            <person name="Cooper E.A."/>
            <person name="Brenton Z.W."/>
            <person name="Flinn B.S."/>
            <person name="Jenkins J."/>
            <person name="Shu S."/>
            <person name="Flowers D."/>
            <person name="Luo F."/>
            <person name="Wang Y."/>
            <person name="Xia P."/>
            <person name="Barry K."/>
            <person name="Daum C."/>
            <person name="Lipzen A."/>
            <person name="Yoshinaga Y."/>
            <person name="Schmutz J."/>
            <person name="Saski C."/>
            <person name="Vermerris W."/>
            <person name="Kresovich S."/>
        </authorList>
    </citation>
    <scope>NUCLEOTIDE SEQUENCE</scope>
</reference>
<protein>
    <recommendedName>
        <fullName evidence="3">BTB domain-containing protein</fullName>
    </recommendedName>
</protein>
<name>A0A921QHI1_SORBI</name>
<dbReference type="Pfam" id="PF00651">
    <property type="entry name" value="BTB"/>
    <property type="match status" value="1"/>
</dbReference>
<dbReference type="GO" id="GO:0016567">
    <property type="term" value="P:protein ubiquitination"/>
    <property type="evidence" value="ECO:0007669"/>
    <property type="project" value="InterPro"/>
</dbReference>
<dbReference type="Pfam" id="PF24570">
    <property type="entry name" value="BACK_BPM_SPOP"/>
    <property type="match status" value="1"/>
</dbReference>
<comment type="pathway">
    <text evidence="1">Protein modification; protein ubiquitination.</text>
</comment>
<reference evidence="4" key="2">
    <citation type="submission" date="2020-10" db="EMBL/GenBank/DDBJ databases">
        <authorList>
            <person name="Cooper E.A."/>
            <person name="Brenton Z.W."/>
            <person name="Flinn B.S."/>
            <person name="Jenkins J."/>
            <person name="Shu S."/>
            <person name="Flowers D."/>
            <person name="Luo F."/>
            <person name="Wang Y."/>
            <person name="Xia P."/>
            <person name="Barry K."/>
            <person name="Daum C."/>
            <person name="Lipzen A."/>
            <person name="Yoshinaga Y."/>
            <person name="Schmutz J."/>
            <person name="Saski C."/>
            <person name="Vermerris W."/>
            <person name="Kresovich S."/>
        </authorList>
    </citation>
    <scope>NUCLEOTIDE SEQUENCE</scope>
</reference>
<evidence type="ECO:0000256" key="1">
    <source>
        <dbReference type="ARBA" id="ARBA00004906"/>
    </source>
</evidence>
<organism evidence="4 5">
    <name type="scientific">Sorghum bicolor</name>
    <name type="common">Sorghum</name>
    <name type="synonym">Sorghum vulgare</name>
    <dbReference type="NCBI Taxonomy" id="4558"/>
    <lineage>
        <taxon>Eukaryota</taxon>
        <taxon>Viridiplantae</taxon>
        <taxon>Streptophyta</taxon>
        <taxon>Embryophyta</taxon>
        <taxon>Tracheophyta</taxon>
        <taxon>Spermatophyta</taxon>
        <taxon>Magnoliopsida</taxon>
        <taxon>Liliopsida</taxon>
        <taxon>Poales</taxon>
        <taxon>Poaceae</taxon>
        <taxon>PACMAD clade</taxon>
        <taxon>Panicoideae</taxon>
        <taxon>Andropogonodae</taxon>
        <taxon>Andropogoneae</taxon>
        <taxon>Sorghinae</taxon>
        <taxon>Sorghum</taxon>
    </lineage>
</organism>
<dbReference type="InterPro" id="IPR000210">
    <property type="entry name" value="BTB/POZ_dom"/>
</dbReference>
<evidence type="ECO:0000259" key="3">
    <source>
        <dbReference type="PROSITE" id="PS50097"/>
    </source>
</evidence>
<dbReference type="SUPFAM" id="SSF54695">
    <property type="entry name" value="POZ domain"/>
    <property type="match status" value="1"/>
</dbReference>
<dbReference type="PROSITE" id="PS50097">
    <property type="entry name" value="BTB"/>
    <property type="match status" value="1"/>
</dbReference>
<comment type="similarity">
    <text evidence="2">Belongs to the Tdpoz family.</text>
</comment>
<dbReference type="InterPro" id="IPR045005">
    <property type="entry name" value="BPM1-6"/>
</dbReference>
<dbReference type="PANTHER" id="PTHR26379:SF504">
    <property type="entry name" value="OS08G0523800 PROTEIN"/>
    <property type="match status" value="1"/>
</dbReference>
<accession>A0A921QHI1</accession>
<dbReference type="Gene3D" id="3.30.710.10">
    <property type="entry name" value="Potassium Channel Kv1.1, Chain A"/>
    <property type="match status" value="1"/>
</dbReference>
<proteinExistence type="inferred from homology"/>
<evidence type="ECO:0000313" key="4">
    <source>
        <dbReference type="EMBL" id="KAG0520927.1"/>
    </source>
</evidence>
<gene>
    <name evidence="4" type="ORF">BDA96_08G116900</name>
</gene>
<evidence type="ECO:0000313" key="5">
    <source>
        <dbReference type="Proteomes" id="UP000807115"/>
    </source>
</evidence>
<dbReference type="PANTHER" id="PTHR26379">
    <property type="entry name" value="BTB/POZ AND MATH DOMAIN-CONTAINING PROTEIN 1"/>
    <property type="match status" value="1"/>
</dbReference>
<dbReference type="InterPro" id="IPR011333">
    <property type="entry name" value="SKP1/BTB/POZ_sf"/>
</dbReference>
<feature type="domain" description="BTB" evidence="3">
    <location>
        <begin position="15"/>
        <end position="82"/>
    </location>
</feature>
<dbReference type="SMART" id="SM00225">
    <property type="entry name" value="BTB"/>
    <property type="match status" value="1"/>
</dbReference>
<evidence type="ECO:0000256" key="2">
    <source>
        <dbReference type="ARBA" id="ARBA00010846"/>
    </source>
</evidence>
<dbReference type="AlphaFoldDB" id="A0A921QHI1"/>
<dbReference type="EMBL" id="CM027687">
    <property type="protein sequence ID" value="KAG0520927.1"/>
    <property type="molecule type" value="Genomic_DNA"/>
</dbReference>